<evidence type="ECO:0000256" key="1">
    <source>
        <dbReference type="SAM" id="MobiDB-lite"/>
    </source>
</evidence>
<proteinExistence type="predicted"/>
<feature type="region of interest" description="Disordered" evidence="1">
    <location>
        <begin position="1"/>
        <end position="29"/>
    </location>
</feature>
<dbReference type="GO" id="GO:0005730">
    <property type="term" value="C:nucleolus"/>
    <property type="evidence" value="ECO:0007669"/>
    <property type="project" value="TreeGrafter"/>
</dbReference>
<sequence>MTSISPLSSLATFTSPHASSSKRPQPHVTLSPVVGAADKAVAVVQGDGIWTYDLSTLRPITSFTVSPSTIFSTRALSYMPMSKGKEKQKDGDSQMNQLDRRRITLVGVQTGENVAKDVEGNTLRAWRGEDGSEHLKIILSHSTHSLHHLAAPVCSVLVVGTQGEMTLLDDSFNTYSVVEGTYKRPSRHILAARVLSCTSRSAKVVLVDSNGHFVHMQVIYENLDIITTSVNSEDKLPLGDVSILDCADISGEGVITGISKSSVPSLPDNKSYPTLIHPPSPTTILSIPPLSGRPLILLPSATPQLKLLLVTPSLALPAVVKDADLSTFFTSGSITSLSVISQVSGNIFVVGMVVLHHNSEGTEGRSVLYTCELTLPAHGVGINTLLGSQARTKLYIRSTVETHQDLNGQEASLIQSLKRALSHGNVADAENLWKEWIDKEDEKAGKISGKVNLREVFVEKLLHVFFEAALPDSIESAGEMNAEAKTNRYAGEIIQSLISRKGVNDDMWEGGLVMGALVPSNDWDNIRRAVKYFPSLSPSVLVSLLRLCISQTSRAPPVKTLLFDILSLPTPSPQYKTELRRGLNVDEAAAMLQHLVQWAESHVEHISESFKWDLDSSKPPRLQSPPGIPSLDSIAIHSSVLLDAHLPSLSSHEPSQELLERLQGALQPLLELQEDLIKLRAPVEALLTLARREEKWARAREQKREAGARNAFSASRPKGPSGKRDGQTRGSGVLGEMVGKWRVEDFVF</sequence>
<dbReference type="VEuPathDB" id="FungiDB:TREMEDRAFT_29670"/>
<evidence type="ECO:0000313" key="2">
    <source>
        <dbReference type="EMBL" id="RXK40670.1"/>
    </source>
</evidence>
<reference evidence="2 3" key="1">
    <citation type="submission" date="2016-06" db="EMBL/GenBank/DDBJ databases">
        <title>Evolution of pathogenesis and genome organization in the Tremellales.</title>
        <authorList>
            <person name="Cuomo C."/>
            <person name="Litvintseva A."/>
            <person name="Heitman J."/>
            <person name="Chen Y."/>
            <person name="Sun S."/>
            <person name="Springer D."/>
            <person name="Dromer F."/>
            <person name="Young S."/>
            <person name="Zeng Q."/>
            <person name="Chapman S."/>
            <person name="Gujja S."/>
            <person name="Saif S."/>
            <person name="Birren B."/>
        </authorList>
    </citation>
    <scope>NUCLEOTIDE SEQUENCE [LARGE SCALE GENOMIC DNA]</scope>
    <source>
        <strain evidence="2 3">ATCC 28783</strain>
    </source>
</reference>
<dbReference type="InParanoid" id="A0A4Q1BRW7"/>
<accession>A0A4Q1BRW7</accession>
<dbReference type="Proteomes" id="UP000289152">
    <property type="component" value="Unassembled WGS sequence"/>
</dbReference>
<dbReference type="OrthoDB" id="4349954at2759"/>
<feature type="region of interest" description="Disordered" evidence="1">
    <location>
        <begin position="700"/>
        <end position="732"/>
    </location>
</feature>
<dbReference type="PANTHER" id="PTHR15633">
    <property type="entry name" value="NUCLEOLAR PROTEIN 11"/>
    <property type="match status" value="1"/>
</dbReference>
<dbReference type="AlphaFoldDB" id="A0A4Q1BRW7"/>
<dbReference type="EMBL" id="SDIL01000016">
    <property type="protein sequence ID" value="RXK40670.1"/>
    <property type="molecule type" value="Genomic_DNA"/>
</dbReference>
<dbReference type="STRING" id="5217.A0A4Q1BRW7"/>
<name>A0A4Q1BRW7_TREME</name>
<dbReference type="GO" id="GO:0030490">
    <property type="term" value="P:maturation of SSU-rRNA"/>
    <property type="evidence" value="ECO:0007669"/>
    <property type="project" value="InterPro"/>
</dbReference>
<feature type="compositionally biased region" description="Polar residues" evidence="1">
    <location>
        <begin position="1"/>
        <end position="23"/>
    </location>
</feature>
<gene>
    <name evidence="2" type="ORF">M231_02127</name>
</gene>
<comment type="caution">
    <text evidence="2">The sequence shown here is derived from an EMBL/GenBank/DDBJ whole genome shotgun (WGS) entry which is preliminary data.</text>
</comment>
<organism evidence="2 3">
    <name type="scientific">Tremella mesenterica</name>
    <name type="common">Jelly fungus</name>
    <dbReference type="NCBI Taxonomy" id="5217"/>
    <lineage>
        <taxon>Eukaryota</taxon>
        <taxon>Fungi</taxon>
        <taxon>Dikarya</taxon>
        <taxon>Basidiomycota</taxon>
        <taxon>Agaricomycotina</taxon>
        <taxon>Tremellomycetes</taxon>
        <taxon>Tremellales</taxon>
        <taxon>Tremellaceae</taxon>
        <taxon>Tremella</taxon>
    </lineage>
</organism>
<evidence type="ECO:0000313" key="3">
    <source>
        <dbReference type="Proteomes" id="UP000289152"/>
    </source>
</evidence>
<dbReference type="InterPro" id="IPR042859">
    <property type="entry name" value="NOL11"/>
</dbReference>
<dbReference type="PANTHER" id="PTHR15633:SF2">
    <property type="entry name" value="NUCLEOLAR PROTEIN 11"/>
    <property type="match status" value="1"/>
</dbReference>
<protein>
    <submittedName>
        <fullName evidence="2">Uncharacterized protein</fullName>
    </submittedName>
</protein>
<dbReference type="GO" id="GO:0003723">
    <property type="term" value="F:RNA binding"/>
    <property type="evidence" value="ECO:0007669"/>
    <property type="project" value="TreeGrafter"/>
</dbReference>
<keyword evidence="3" id="KW-1185">Reference proteome</keyword>